<dbReference type="NCBIfam" id="TIGR00254">
    <property type="entry name" value="GGDEF"/>
    <property type="match status" value="1"/>
</dbReference>
<proteinExistence type="predicted"/>
<dbReference type="PROSITE" id="PS50887">
    <property type="entry name" value="GGDEF"/>
    <property type="match status" value="1"/>
</dbReference>
<dbReference type="CDD" id="cd01949">
    <property type="entry name" value="GGDEF"/>
    <property type="match status" value="1"/>
</dbReference>
<keyword evidence="1" id="KW-1133">Transmembrane helix</keyword>
<keyword evidence="1" id="KW-0472">Membrane</keyword>
<accession>A0A919NMT5</accession>
<evidence type="ECO:0000256" key="1">
    <source>
        <dbReference type="SAM" id="Phobius"/>
    </source>
</evidence>
<evidence type="ECO:0000313" key="3">
    <source>
        <dbReference type="EMBL" id="GIF20831.1"/>
    </source>
</evidence>
<dbReference type="InterPro" id="IPR029787">
    <property type="entry name" value="Nucleotide_cyclase"/>
</dbReference>
<dbReference type="InterPro" id="IPR000160">
    <property type="entry name" value="GGDEF_dom"/>
</dbReference>
<dbReference type="Proteomes" id="UP000623608">
    <property type="component" value="Unassembled WGS sequence"/>
</dbReference>
<dbReference type="SMART" id="SM00267">
    <property type="entry name" value="GGDEF"/>
    <property type="match status" value="1"/>
</dbReference>
<keyword evidence="4" id="KW-1185">Reference proteome</keyword>
<evidence type="ECO:0000313" key="4">
    <source>
        <dbReference type="Proteomes" id="UP000623608"/>
    </source>
</evidence>
<dbReference type="PANTHER" id="PTHR46663:SF2">
    <property type="entry name" value="GGDEF DOMAIN-CONTAINING PROTEIN"/>
    <property type="match status" value="1"/>
</dbReference>
<feature type="domain" description="GGDEF" evidence="2">
    <location>
        <begin position="371"/>
        <end position="497"/>
    </location>
</feature>
<feature type="transmembrane region" description="Helical" evidence="1">
    <location>
        <begin position="304"/>
        <end position="322"/>
    </location>
</feature>
<dbReference type="EMBL" id="BOMY01000022">
    <property type="protein sequence ID" value="GIF20831.1"/>
    <property type="molecule type" value="Genomic_DNA"/>
</dbReference>
<evidence type="ECO:0000259" key="2">
    <source>
        <dbReference type="PROSITE" id="PS50887"/>
    </source>
</evidence>
<dbReference type="AlphaFoldDB" id="A0A919NMT5"/>
<feature type="transmembrane region" description="Helical" evidence="1">
    <location>
        <begin position="150"/>
        <end position="169"/>
    </location>
</feature>
<dbReference type="InterPro" id="IPR043128">
    <property type="entry name" value="Rev_trsase/Diguanyl_cyclase"/>
</dbReference>
<protein>
    <recommendedName>
        <fullName evidence="2">GGDEF domain-containing protein</fullName>
    </recommendedName>
</protein>
<feature type="transmembrane region" description="Helical" evidence="1">
    <location>
        <begin position="118"/>
        <end position="138"/>
    </location>
</feature>
<dbReference type="InterPro" id="IPR052163">
    <property type="entry name" value="DGC-Regulatory_Protein"/>
</dbReference>
<name>A0A919NMT5_9ACTN</name>
<dbReference type="PANTHER" id="PTHR46663">
    <property type="entry name" value="DIGUANYLATE CYCLASE DGCT-RELATED"/>
    <property type="match status" value="1"/>
</dbReference>
<feature type="transmembrane region" description="Helical" evidence="1">
    <location>
        <begin position="212"/>
        <end position="232"/>
    </location>
</feature>
<feature type="transmembrane region" description="Helical" evidence="1">
    <location>
        <begin position="238"/>
        <end position="257"/>
    </location>
</feature>
<organism evidence="3 4">
    <name type="scientific">Paractinoplanes tereljensis</name>
    <dbReference type="NCBI Taxonomy" id="571912"/>
    <lineage>
        <taxon>Bacteria</taxon>
        <taxon>Bacillati</taxon>
        <taxon>Actinomycetota</taxon>
        <taxon>Actinomycetes</taxon>
        <taxon>Micromonosporales</taxon>
        <taxon>Micromonosporaceae</taxon>
        <taxon>Paractinoplanes</taxon>
    </lineage>
</organism>
<comment type="caution">
    <text evidence="3">The sequence shown here is derived from an EMBL/GenBank/DDBJ whole genome shotgun (WGS) entry which is preliminary data.</text>
</comment>
<feature type="transmembrane region" description="Helical" evidence="1">
    <location>
        <begin position="86"/>
        <end position="106"/>
    </location>
</feature>
<keyword evidence="1" id="KW-0812">Transmembrane</keyword>
<feature type="transmembrane region" description="Helical" evidence="1">
    <location>
        <begin position="27"/>
        <end position="44"/>
    </location>
</feature>
<dbReference type="SUPFAM" id="SSF55073">
    <property type="entry name" value="Nucleotide cyclase"/>
    <property type="match status" value="1"/>
</dbReference>
<reference evidence="3" key="1">
    <citation type="submission" date="2021-01" db="EMBL/GenBank/DDBJ databases">
        <title>Whole genome shotgun sequence of Actinoplanes tereljensis NBRC 105297.</title>
        <authorList>
            <person name="Komaki H."/>
            <person name="Tamura T."/>
        </authorList>
    </citation>
    <scope>NUCLEOTIDE SEQUENCE</scope>
    <source>
        <strain evidence="3">NBRC 105297</strain>
    </source>
</reference>
<feature type="transmembrane region" description="Helical" evidence="1">
    <location>
        <begin position="181"/>
        <end position="200"/>
    </location>
</feature>
<sequence>MGTNVLAELTRRLAAVLRGSRTVTNRVVMTVAAVLVYLAVVHLAPVSDVAAGRLSQIADCASAGTMGVLWFRAARWASGRRLRIGIGLLGVAALAWMVAEAIWLVTGWSANGDVPIPAVANAFFAVTMIGTPIAVALLVRRPSASLRTLLDGLLIGTSLMFVLWALVIGPQYRAGASNLGTVTYAVVDALVVSVVVLVLTDAHPTVRPALRISAIGMVVMFAADSSYAYQAVDGHYRFGALPDLLWFLAFAILAASVPRRRMLGSLDALVDGTRARNFLPYVPFSLAFATAVAVPLARRHLDPALYWLSLALALVVVIRQLITLTENRSLTRRLSTAVQDLRFRAYHDPLTGLANRALFEDSLDRALSSGDPVAVLYIDLDGFKPINDAYGHERGDEALVVVAERLRGTARQQDVVARLGGDEFAILTVGPDPAALADRVLAALHTPLDLSGRSVSIGASIGIAAGRTTPGELLRNADAAMYAAKRQGRDRIVVFDPALWPDASLTYIGRDSR</sequence>
<feature type="transmembrane region" description="Helical" evidence="1">
    <location>
        <begin position="278"/>
        <end position="298"/>
    </location>
</feature>
<dbReference type="Gene3D" id="3.30.70.270">
    <property type="match status" value="1"/>
</dbReference>
<gene>
    <name evidence="3" type="ORF">Ate02nite_35610</name>
</gene>
<feature type="transmembrane region" description="Helical" evidence="1">
    <location>
        <begin position="56"/>
        <end position="74"/>
    </location>
</feature>
<dbReference type="Pfam" id="PF00990">
    <property type="entry name" value="GGDEF"/>
    <property type="match status" value="1"/>
</dbReference>